<dbReference type="EMBL" id="JBEZVE010000011">
    <property type="protein sequence ID" value="MEU3783214.1"/>
    <property type="molecule type" value="Genomic_DNA"/>
</dbReference>
<feature type="compositionally biased region" description="Basic and acidic residues" evidence="1">
    <location>
        <begin position="10"/>
        <end position="19"/>
    </location>
</feature>
<dbReference type="Proteomes" id="UP001550739">
    <property type="component" value="Unassembled WGS sequence"/>
</dbReference>
<feature type="region of interest" description="Disordered" evidence="1">
    <location>
        <begin position="1"/>
        <end position="29"/>
    </location>
</feature>
<feature type="domain" description="[Acyl-carrier-protein] S-malonyltransferase-like inserted helical" evidence="2">
    <location>
        <begin position="396"/>
        <end position="475"/>
    </location>
</feature>
<evidence type="ECO:0000259" key="2">
    <source>
        <dbReference type="Pfam" id="PF21607"/>
    </source>
</evidence>
<gene>
    <name evidence="3" type="ORF">AB0E89_22140</name>
</gene>
<protein>
    <submittedName>
        <fullName evidence="3">PfaD family polyunsaturated fatty acid/polyketide biosynthesis protein</fullName>
    </submittedName>
</protein>
<dbReference type="NCBIfam" id="TIGR02814">
    <property type="entry name" value="pfaD_fam"/>
    <property type="match status" value="1"/>
</dbReference>
<accession>A0ABV2ZKY7</accession>
<dbReference type="Pfam" id="PF21607">
    <property type="entry name" value="FabD_helical_ins"/>
    <property type="match status" value="1"/>
</dbReference>
<dbReference type="InterPro" id="IPR013785">
    <property type="entry name" value="Aldolase_TIM"/>
</dbReference>
<dbReference type="InterPro" id="IPR014179">
    <property type="entry name" value="PfaD-like_TIM-barrel"/>
</dbReference>
<dbReference type="RefSeq" id="WP_361704214.1">
    <property type="nucleotide sequence ID" value="NZ_JBEZVE010000011.1"/>
</dbReference>
<sequence>MSTVSADDPAYSRDRHSAEESVTGRPFSPESVARLARTPRIPVTLLSRRTDGRRGTLPSADVAQGLAAGIDVIGELPGMYPEWLGDRCFTSVHGVRYPYVAGEMANGISTTVMVKDMARSGMLGFFGAAGLPLERIEAATAALTGALRDDQPWGVNLIHTPGEPALEERTADLLLARNVRRISASAFMELTPAVVRCSAAGLSTDRAGHVVRRTHLFAKVSRPETAAAFMSPAPSALLTALVERGQLSHEEAALAARVPVAQDITVEGDSGGHTDNRPLISLLPRVLALRERIQQRYDQSEAVRVGAAGGLGTPQSVAAAFALGAAYVVTGSVNQTAREAGISDEAKHMLAAADLTDVIMAPAADMFELGVKVQVLRRGSMFGVRALKLYDLYRTYDSLEALPATERAVLERDILRAGVAEIWAETARFWGEREPGQLERAAADPKHRMALLFRWYLGRSSGWAITGDTRRSLDYQLWCGPALGAFNHWAAESFLADPAQRTVVQIARNLLEGATVLTRAHQLRGLGLPVPDSAFSFTPRPLA</sequence>
<comment type="caution">
    <text evidence="3">The sequence shown here is derived from an EMBL/GenBank/DDBJ whole genome shotgun (WGS) entry which is preliminary data.</text>
</comment>
<reference evidence="3 4" key="1">
    <citation type="submission" date="2024-06" db="EMBL/GenBank/DDBJ databases">
        <title>The Natural Products Discovery Center: Release of the First 8490 Sequenced Strains for Exploring Actinobacteria Biosynthetic Diversity.</title>
        <authorList>
            <person name="Kalkreuter E."/>
            <person name="Kautsar S.A."/>
            <person name="Yang D."/>
            <person name="Bader C.D."/>
            <person name="Teijaro C.N."/>
            <person name="Fluegel L."/>
            <person name="Davis C.M."/>
            <person name="Simpson J.R."/>
            <person name="Lauterbach L."/>
            <person name="Steele A.D."/>
            <person name="Gui C."/>
            <person name="Meng S."/>
            <person name="Li G."/>
            <person name="Viehrig K."/>
            <person name="Ye F."/>
            <person name="Su P."/>
            <person name="Kiefer A.F."/>
            <person name="Nichols A."/>
            <person name="Cepeda A.J."/>
            <person name="Yan W."/>
            <person name="Fan B."/>
            <person name="Jiang Y."/>
            <person name="Adhikari A."/>
            <person name="Zheng C.-J."/>
            <person name="Schuster L."/>
            <person name="Cowan T.M."/>
            <person name="Smanski M.J."/>
            <person name="Chevrette M.G."/>
            <person name="De Carvalho L.P.S."/>
            <person name="Shen B."/>
        </authorList>
    </citation>
    <scope>NUCLEOTIDE SEQUENCE [LARGE SCALE GENOMIC DNA]</scope>
    <source>
        <strain evidence="3 4">NPDC033843</strain>
    </source>
</reference>
<dbReference type="Gene3D" id="3.20.20.70">
    <property type="entry name" value="Aldolase class I"/>
    <property type="match status" value="1"/>
</dbReference>
<evidence type="ECO:0000256" key="1">
    <source>
        <dbReference type="SAM" id="MobiDB-lite"/>
    </source>
</evidence>
<dbReference type="Pfam" id="PF03060">
    <property type="entry name" value="NMO"/>
    <property type="match status" value="1"/>
</dbReference>
<dbReference type="PANTHER" id="PTHR32332">
    <property type="entry name" value="2-NITROPROPANE DIOXYGENASE"/>
    <property type="match status" value="1"/>
</dbReference>
<evidence type="ECO:0000313" key="3">
    <source>
        <dbReference type="EMBL" id="MEU3783214.1"/>
    </source>
</evidence>
<evidence type="ECO:0000313" key="4">
    <source>
        <dbReference type="Proteomes" id="UP001550739"/>
    </source>
</evidence>
<proteinExistence type="predicted"/>
<name>A0ABV2ZKY7_9ACTN</name>
<dbReference type="InterPro" id="IPR049489">
    <property type="entry name" value="FabD-like_helical_ins"/>
</dbReference>
<dbReference type="PANTHER" id="PTHR32332:SF20">
    <property type="entry name" value="2-NITROPROPANE DIOXYGENASE-LIKE PROTEIN"/>
    <property type="match status" value="1"/>
</dbReference>
<organism evidence="3 4">
    <name type="scientific">Streptomyces sp. 900129855</name>
    <dbReference type="NCBI Taxonomy" id="3155129"/>
    <lineage>
        <taxon>Bacteria</taxon>
        <taxon>Bacillati</taxon>
        <taxon>Actinomycetota</taxon>
        <taxon>Actinomycetes</taxon>
        <taxon>Kitasatosporales</taxon>
        <taxon>Streptomycetaceae</taxon>
        <taxon>Streptomyces</taxon>
    </lineage>
</organism>
<dbReference type="SUPFAM" id="SSF51412">
    <property type="entry name" value="Inosine monophosphate dehydrogenase (IMPDH)"/>
    <property type="match status" value="1"/>
</dbReference>
<keyword evidence="4" id="KW-1185">Reference proteome</keyword>